<dbReference type="InterPro" id="IPR003395">
    <property type="entry name" value="RecF/RecN/SMC_N"/>
</dbReference>
<feature type="compositionally biased region" description="Basic and acidic residues" evidence="12">
    <location>
        <begin position="279"/>
        <end position="291"/>
    </location>
</feature>
<comment type="similarity">
    <text evidence="3">Belongs to the SMC family. SMC1 subfamily.</text>
</comment>
<name>A0A1W0WTP3_HYPEX</name>
<evidence type="ECO:0000256" key="7">
    <source>
        <dbReference type="ARBA" id="ARBA00023054"/>
    </source>
</evidence>
<feature type="compositionally biased region" description="Basic and acidic residues" evidence="12">
    <location>
        <begin position="311"/>
        <end position="324"/>
    </location>
</feature>
<keyword evidence="9" id="KW-0131">Cell cycle</keyword>
<evidence type="ECO:0000256" key="8">
    <source>
        <dbReference type="ARBA" id="ARBA00023242"/>
    </source>
</evidence>
<dbReference type="InterPro" id="IPR036277">
    <property type="entry name" value="SMC_hinge_sf"/>
</dbReference>
<dbReference type="GO" id="GO:0008278">
    <property type="term" value="C:cohesin complex"/>
    <property type="evidence" value="ECO:0007669"/>
    <property type="project" value="InterPro"/>
</dbReference>
<feature type="region of interest" description="Disordered" evidence="12">
    <location>
        <begin position="311"/>
        <end position="362"/>
    </location>
</feature>
<dbReference type="InterPro" id="IPR024704">
    <property type="entry name" value="SMC"/>
</dbReference>
<comment type="caution">
    <text evidence="14">The sequence shown here is derived from an EMBL/GenBank/DDBJ whole genome shotgun (WGS) entry which is preliminary data.</text>
</comment>
<keyword evidence="4" id="KW-0158">Chromosome</keyword>
<dbReference type="Proteomes" id="UP000192578">
    <property type="component" value="Unassembled WGS sequence"/>
</dbReference>
<proteinExistence type="inferred from homology"/>
<evidence type="ECO:0000313" key="15">
    <source>
        <dbReference type="Proteomes" id="UP000192578"/>
    </source>
</evidence>
<feature type="compositionally biased region" description="Basic and acidic residues" evidence="12">
    <location>
        <begin position="345"/>
        <end position="356"/>
    </location>
</feature>
<dbReference type="PIRSF" id="PIRSF005719">
    <property type="entry name" value="SMC"/>
    <property type="match status" value="1"/>
</dbReference>
<evidence type="ECO:0000256" key="1">
    <source>
        <dbReference type="ARBA" id="ARBA00004123"/>
    </source>
</evidence>
<keyword evidence="6" id="KW-0498">Mitosis</keyword>
<feature type="coiled-coil region" evidence="11">
    <location>
        <begin position="171"/>
        <end position="241"/>
    </location>
</feature>
<feature type="domain" description="SMC hinge" evidence="13">
    <location>
        <begin position="485"/>
        <end position="606"/>
    </location>
</feature>
<dbReference type="InterPro" id="IPR027417">
    <property type="entry name" value="P-loop_NTPase"/>
</dbReference>
<dbReference type="Gene3D" id="3.30.70.1620">
    <property type="match status" value="1"/>
</dbReference>
<reference evidence="15" key="1">
    <citation type="submission" date="2017-01" db="EMBL/GenBank/DDBJ databases">
        <title>Comparative genomics of anhydrobiosis in the tardigrade Hypsibius dujardini.</title>
        <authorList>
            <person name="Yoshida Y."/>
            <person name="Koutsovoulos G."/>
            <person name="Laetsch D."/>
            <person name="Stevens L."/>
            <person name="Kumar S."/>
            <person name="Horikawa D."/>
            <person name="Ishino K."/>
            <person name="Komine S."/>
            <person name="Tomita M."/>
            <person name="Blaxter M."/>
            <person name="Arakawa K."/>
        </authorList>
    </citation>
    <scope>NUCLEOTIDE SEQUENCE [LARGE SCALE GENOMIC DNA]</scope>
    <source>
        <strain evidence="15">Z151</strain>
    </source>
</reference>
<evidence type="ECO:0000256" key="3">
    <source>
        <dbReference type="ARBA" id="ARBA00005597"/>
    </source>
</evidence>
<feature type="region of interest" description="Disordered" evidence="12">
    <location>
        <begin position="248"/>
        <end position="295"/>
    </location>
</feature>
<feature type="coiled-coil region" evidence="11">
    <location>
        <begin position="775"/>
        <end position="900"/>
    </location>
</feature>
<dbReference type="InterPro" id="IPR028468">
    <property type="entry name" value="Smc1_ABC"/>
</dbReference>
<comment type="subcellular location">
    <subcellularLocation>
        <location evidence="2">Chromosome</location>
    </subcellularLocation>
    <subcellularLocation>
        <location evidence="1 10">Nucleus</location>
    </subcellularLocation>
</comment>
<dbReference type="OrthoDB" id="413649at2759"/>
<feature type="coiled-coil region" evidence="11">
    <location>
        <begin position="1019"/>
        <end position="1046"/>
    </location>
</feature>
<dbReference type="SUPFAM" id="SSF52540">
    <property type="entry name" value="P-loop containing nucleoside triphosphate hydrolases"/>
    <property type="match status" value="1"/>
</dbReference>
<feature type="compositionally biased region" description="Polar residues" evidence="12">
    <location>
        <begin position="328"/>
        <end position="343"/>
    </location>
</feature>
<feature type="compositionally biased region" description="Polar residues" evidence="12">
    <location>
        <begin position="264"/>
        <end position="274"/>
    </location>
</feature>
<evidence type="ECO:0000256" key="6">
    <source>
        <dbReference type="ARBA" id="ARBA00022776"/>
    </source>
</evidence>
<keyword evidence="15" id="KW-1185">Reference proteome</keyword>
<keyword evidence="5" id="KW-0132">Cell division</keyword>
<dbReference type="GO" id="GO:0016887">
    <property type="term" value="F:ATP hydrolysis activity"/>
    <property type="evidence" value="ECO:0007669"/>
    <property type="project" value="InterPro"/>
</dbReference>
<evidence type="ECO:0000256" key="9">
    <source>
        <dbReference type="ARBA" id="ARBA00023306"/>
    </source>
</evidence>
<protein>
    <recommendedName>
        <fullName evidence="10">Structural maintenance of chromosomes protein</fullName>
    </recommendedName>
</protein>
<keyword evidence="7 11" id="KW-0175">Coiled coil</keyword>
<evidence type="ECO:0000256" key="10">
    <source>
        <dbReference type="PIRNR" id="PIRNR005719"/>
    </source>
</evidence>
<gene>
    <name evidence="14" type="ORF">BV898_07345</name>
</gene>
<dbReference type="GO" id="GO:0003677">
    <property type="term" value="F:DNA binding"/>
    <property type="evidence" value="ECO:0007669"/>
    <property type="project" value="TreeGrafter"/>
</dbReference>
<dbReference type="AlphaFoldDB" id="A0A1W0WTP3"/>
<dbReference type="GO" id="GO:0051301">
    <property type="term" value="P:cell division"/>
    <property type="evidence" value="ECO:0007669"/>
    <property type="project" value="UniProtKB-KW"/>
</dbReference>
<evidence type="ECO:0000256" key="5">
    <source>
        <dbReference type="ARBA" id="ARBA00022618"/>
    </source>
</evidence>
<feature type="coiled-coil region" evidence="11">
    <location>
        <begin position="647"/>
        <end position="750"/>
    </location>
</feature>
<dbReference type="SMART" id="SM00968">
    <property type="entry name" value="SMC_hinge"/>
    <property type="match status" value="1"/>
</dbReference>
<evidence type="ECO:0000256" key="12">
    <source>
        <dbReference type="SAM" id="MobiDB-lite"/>
    </source>
</evidence>
<keyword evidence="8 10" id="KW-0539">Nucleus</keyword>
<dbReference type="SUPFAM" id="SSF75553">
    <property type="entry name" value="Smc hinge domain"/>
    <property type="match status" value="1"/>
</dbReference>
<evidence type="ECO:0000313" key="14">
    <source>
        <dbReference type="EMBL" id="OQV18517.1"/>
    </source>
</evidence>
<dbReference type="PANTHER" id="PTHR18937">
    <property type="entry name" value="STRUCTURAL MAINTENANCE OF CHROMOSOMES SMC FAMILY MEMBER"/>
    <property type="match status" value="1"/>
</dbReference>
<dbReference type="Pfam" id="PF02463">
    <property type="entry name" value="SMC_N"/>
    <property type="match status" value="1"/>
</dbReference>
<evidence type="ECO:0000256" key="4">
    <source>
        <dbReference type="ARBA" id="ARBA00022454"/>
    </source>
</evidence>
<dbReference type="GO" id="GO:0005524">
    <property type="term" value="F:ATP binding"/>
    <property type="evidence" value="ECO:0007669"/>
    <property type="project" value="InterPro"/>
</dbReference>
<dbReference type="Pfam" id="PF06470">
    <property type="entry name" value="SMC_hinge"/>
    <property type="match status" value="1"/>
</dbReference>
<dbReference type="GO" id="GO:0007062">
    <property type="term" value="P:sister chromatid cohesion"/>
    <property type="evidence" value="ECO:0007669"/>
    <property type="project" value="InterPro"/>
</dbReference>
<organism evidence="14 15">
    <name type="scientific">Hypsibius exemplaris</name>
    <name type="common">Freshwater tardigrade</name>
    <dbReference type="NCBI Taxonomy" id="2072580"/>
    <lineage>
        <taxon>Eukaryota</taxon>
        <taxon>Metazoa</taxon>
        <taxon>Ecdysozoa</taxon>
        <taxon>Tardigrada</taxon>
        <taxon>Eutardigrada</taxon>
        <taxon>Parachela</taxon>
        <taxon>Hypsibioidea</taxon>
        <taxon>Hypsibiidae</taxon>
        <taxon>Hypsibius</taxon>
    </lineage>
</organism>
<dbReference type="EMBL" id="MTYJ01000048">
    <property type="protein sequence ID" value="OQV18517.1"/>
    <property type="molecule type" value="Genomic_DNA"/>
</dbReference>
<dbReference type="InterPro" id="IPR010935">
    <property type="entry name" value="SMC_hinge"/>
</dbReference>
<dbReference type="Gene3D" id="3.40.50.300">
    <property type="entry name" value="P-loop containing nucleotide triphosphate hydrolases"/>
    <property type="match status" value="2"/>
</dbReference>
<sequence>MAEEEDPGVQLRSLEIENFKSYKGMVVIGPLRSFTAVIGPNGSGKSNFMDAISFVFGEQARSLRVKKLNELIHGSNINDPAANKCSVTAVLARGEEEKRFQRIVKVSGNDAISDYRIDGKSVGNKQYVEALETYNIVIKPRNFLVFQGQVEQIATMSPKQRTVLLEKISGSGDLKEDYERLEKEQEAANEEMRKAFTKKKEMAVEEKEAKEDKKLADEFEYDKYQKELDKEKAQLQVFELYHKDREMEEIKKESRRFAPRMSKSPKSGQSTSASRPKLSHLESKIESEERMLNTLTASQEKFEEAIAGLKTEKEGVEASKKDYEDAMAQTQEVQSQTQLSPEQSAEYHRLKQEASRRMAAMTQELSDLKREWKKDKEALAGDRQNADEVNKDLQQQRKERDQLSTRLGRLETLKQKSKEEKEKLTASSAELEGSLDGLEERVIAIQDRLKEIGRKYADVRVDERELARKAKKEELITKLKQLYGDEVYGRLIDACHHSHERYQLAVTKILGKYMNGIIVSTNQIATQCINYMKQQELEPEQFIPLNGLELKPLQEHLRRLQPDTVKLVVDVIQITHPDKAAIQKAVRFACGNAVTCENVDTARQLAYGRDRLHVVTWSGTLFDKGGTISGGAAELKAKSRRWDEKDMTKLKTEQNQLTEELRELMKARRKESDLKAIKAQCDGLDARMKYAEKDRKEAEAALKETEKQIESLEAKVTSLANKVKASEEKAAKSEKKVRDLEQRKHTLEDDVFAAFCASIGVDNIRQYEAQEESEKQERSRKLMEFEKQISKLREQLTYQQSRVNLSKEKLERSEKSVTKLKKELKTAKENEKQKEKELEKAEAHLAEVKAKRADLQSTVDERETLVEEQKKELAVCSKKLATLTRQIQAEESKREQLKLERRTILQFCKMNDVELPFEKGSMDDIGLALQAADLTQSTQGDSSQDTTNSSQLMEEKEAQIKLDYGKLPERLKRQIEAADRNKEVDRMQGRIKEIESSIEKLSLPKVNAAERLGDIKTKARQTASDLDKARELVINLTNEFDRVKRERHKKFTDCLETIAQSIDQIYKELVAEESAQAFLNADNEANPYNGGIIFSLVVPGKNYRPIDSLSGGEKTLASLSLLFAIHAAHPSPFFIMDEVDAALDNTNILRVAEFMRKKSREEFQIIIISLKEEMYHHVDALVGIYPEPADVCISRNLTLDLNQYDRARNSDRSKK</sequence>
<evidence type="ECO:0000259" key="13">
    <source>
        <dbReference type="SMART" id="SM00968"/>
    </source>
</evidence>
<feature type="region of interest" description="Disordered" evidence="12">
    <location>
        <begin position="377"/>
        <end position="407"/>
    </location>
</feature>
<evidence type="ECO:0000256" key="2">
    <source>
        <dbReference type="ARBA" id="ARBA00004286"/>
    </source>
</evidence>
<dbReference type="GO" id="GO:0005634">
    <property type="term" value="C:nucleus"/>
    <property type="evidence" value="ECO:0007669"/>
    <property type="project" value="UniProtKB-SubCell"/>
</dbReference>
<dbReference type="PANTHER" id="PTHR18937:SF12">
    <property type="entry name" value="STRUCTURAL MAINTENANCE OF CHROMOSOMES PROTEIN"/>
    <property type="match status" value="1"/>
</dbReference>
<dbReference type="CDD" id="cd03275">
    <property type="entry name" value="ABC_SMC1_euk"/>
    <property type="match status" value="1"/>
</dbReference>
<evidence type="ECO:0000256" key="11">
    <source>
        <dbReference type="SAM" id="Coils"/>
    </source>
</evidence>
<accession>A0A1W0WTP3</accession>
<dbReference type="Gene3D" id="1.20.1060.20">
    <property type="match status" value="1"/>
</dbReference>